<name>A0A5J9WDC1_9POAL</name>
<sequence length="131" mass="14243">MQVPVDAADVEDPPPPSQRTVFSNLCSSSVLPSSHMDLSTFQSMQSITGVHQVFHGFRNFGLPNQLGATNFPGLPLSPFNQFGTATSTHAPTTPAIGNMYSFQDLLQTASSGLRTLQVFPEKVQNNPYWCI</sequence>
<dbReference type="AlphaFoldDB" id="A0A5J9WDC1"/>
<evidence type="ECO:0000313" key="1">
    <source>
        <dbReference type="EMBL" id="TVU46003.1"/>
    </source>
</evidence>
<proteinExistence type="predicted"/>
<comment type="caution">
    <text evidence="1">The sequence shown here is derived from an EMBL/GenBank/DDBJ whole genome shotgun (WGS) entry which is preliminary data.</text>
</comment>
<dbReference type="Proteomes" id="UP000324897">
    <property type="component" value="Chromosome 5"/>
</dbReference>
<dbReference type="EMBL" id="RWGY01000004">
    <property type="protein sequence ID" value="TVU46003.1"/>
    <property type="molecule type" value="Genomic_DNA"/>
</dbReference>
<reference evidence="1 2" key="1">
    <citation type="journal article" date="2019" name="Sci. Rep.">
        <title>A high-quality genome of Eragrostis curvula grass provides insights into Poaceae evolution and supports new strategies to enhance forage quality.</title>
        <authorList>
            <person name="Carballo J."/>
            <person name="Santos B.A.C.M."/>
            <person name="Zappacosta D."/>
            <person name="Garbus I."/>
            <person name="Selva J.P."/>
            <person name="Gallo C.A."/>
            <person name="Diaz A."/>
            <person name="Albertini E."/>
            <person name="Caccamo M."/>
            <person name="Echenique V."/>
        </authorList>
    </citation>
    <scope>NUCLEOTIDE SEQUENCE [LARGE SCALE GENOMIC DNA]</scope>
    <source>
        <strain evidence="2">cv. Victoria</strain>
        <tissue evidence="1">Leaf</tissue>
    </source>
</reference>
<protein>
    <submittedName>
        <fullName evidence="1">Uncharacterized protein</fullName>
    </submittedName>
</protein>
<dbReference type="Gramene" id="TVU46003">
    <property type="protein sequence ID" value="TVU46003"/>
    <property type="gene ID" value="EJB05_05516"/>
</dbReference>
<gene>
    <name evidence="1" type="ORF">EJB05_05516</name>
</gene>
<accession>A0A5J9WDC1</accession>
<keyword evidence="2" id="KW-1185">Reference proteome</keyword>
<organism evidence="1 2">
    <name type="scientific">Eragrostis curvula</name>
    <name type="common">weeping love grass</name>
    <dbReference type="NCBI Taxonomy" id="38414"/>
    <lineage>
        <taxon>Eukaryota</taxon>
        <taxon>Viridiplantae</taxon>
        <taxon>Streptophyta</taxon>
        <taxon>Embryophyta</taxon>
        <taxon>Tracheophyta</taxon>
        <taxon>Spermatophyta</taxon>
        <taxon>Magnoliopsida</taxon>
        <taxon>Liliopsida</taxon>
        <taxon>Poales</taxon>
        <taxon>Poaceae</taxon>
        <taxon>PACMAD clade</taxon>
        <taxon>Chloridoideae</taxon>
        <taxon>Eragrostideae</taxon>
        <taxon>Eragrostidinae</taxon>
        <taxon>Eragrostis</taxon>
    </lineage>
</organism>
<evidence type="ECO:0000313" key="2">
    <source>
        <dbReference type="Proteomes" id="UP000324897"/>
    </source>
</evidence>